<accession>A0A9P4XZA5</accession>
<dbReference type="PANTHER" id="PTHR28155">
    <property type="entry name" value="ACR243WP"/>
    <property type="match status" value="1"/>
</dbReference>
<comment type="caution">
    <text evidence="2">The sequence shown here is derived from an EMBL/GenBank/DDBJ whole genome shotgun (WGS) entry which is preliminary data.</text>
</comment>
<evidence type="ECO:0000313" key="2">
    <source>
        <dbReference type="EMBL" id="KAF3763661.1"/>
    </source>
</evidence>
<evidence type="ECO:0000256" key="1">
    <source>
        <dbReference type="SAM" id="MobiDB-lite"/>
    </source>
</evidence>
<protein>
    <submittedName>
        <fullName evidence="2">Uncharacterized protein</fullName>
    </submittedName>
</protein>
<feature type="compositionally biased region" description="Polar residues" evidence="1">
    <location>
        <begin position="174"/>
        <end position="185"/>
    </location>
</feature>
<dbReference type="Pfam" id="PF08208">
    <property type="entry name" value="RNA_polI_A34"/>
    <property type="match status" value="1"/>
</dbReference>
<name>A0A9P4XZA5_CRYP1</name>
<dbReference type="GO" id="GO:0006360">
    <property type="term" value="P:transcription by RNA polymerase I"/>
    <property type="evidence" value="ECO:0007669"/>
    <property type="project" value="InterPro"/>
</dbReference>
<dbReference type="Proteomes" id="UP000803844">
    <property type="component" value="Unassembled WGS sequence"/>
</dbReference>
<gene>
    <name evidence="2" type="ORF">M406DRAFT_223179</name>
</gene>
<keyword evidence="3" id="KW-1185">Reference proteome</keyword>
<evidence type="ECO:0000313" key="3">
    <source>
        <dbReference type="Proteomes" id="UP000803844"/>
    </source>
</evidence>
<organism evidence="2 3">
    <name type="scientific">Cryphonectria parasitica (strain ATCC 38755 / EP155)</name>
    <dbReference type="NCBI Taxonomy" id="660469"/>
    <lineage>
        <taxon>Eukaryota</taxon>
        <taxon>Fungi</taxon>
        <taxon>Dikarya</taxon>
        <taxon>Ascomycota</taxon>
        <taxon>Pezizomycotina</taxon>
        <taxon>Sordariomycetes</taxon>
        <taxon>Sordariomycetidae</taxon>
        <taxon>Diaporthales</taxon>
        <taxon>Cryphonectriaceae</taxon>
        <taxon>Cryphonectria-Endothia species complex</taxon>
        <taxon>Cryphonectria</taxon>
    </lineage>
</organism>
<dbReference type="OrthoDB" id="76224at2759"/>
<feature type="region of interest" description="Disordered" evidence="1">
    <location>
        <begin position="86"/>
        <end position="216"/>
    </location>
</feature>
<dbReference type="PANTHER" id="PTHR28155:SF1">
    <property type="entry name" value="DNA-DIRECTED RNA POLYMERASE I SUBUNIT RPA34.5-DOMAIN-CONTAINING PROTEIN"/>
    <property type="match status" value="1"/>
</dbReference>
<feature type="non-terminal residue" evidence="2">
    <location>
        <position position="216"/>
    </location>
</feature>
<proteinExistence type="predicted"/>
<dbReference type="RefSeq" id="XP_040774622.1">
    <property type="nucleotide sequence ID" value="XM_040915641.1"/>
</dbReference>
<feature type="non-terminal residue" evidence="2">
    <location>
        <position position="1"/>
    </location>
</feature>
<sequence>AQTEGKQVWYITAPASLPVTVVQDLTIPMDKAQSGLPVLSHNGDDYRMAFDNPDASSSFRLLIPNKQGEEYSLLERPVQQTIHFTRSETFPPGGPASVTTTQTVATTKQARPQPEGLRARYTPLGVPAPKPSIAAPAPTKKAQAKAAAQESGTPSTSSKKKRKHRDDGEDGPTATASITTPSKKNNPAEKSNKKQKTSSDNNTARKVTPVPIPAMP</sequence>
<reference evidence="2" key="1">
    <citation type="journal article" date="2020" name="Phytopathology">
        <title>Genome sequence of the chestnut blight fungus Cryphonectria parasitica EP155: A fundamental resource for an archetypical invasive plant pathogen.</title>
        <authorList>
            <person name="Crouch J.A."/>
            <person name="Dawe A."/>
            <person name="Aerts A."/>
            <person name="Barry K."/>
            <person name="Churchill A.C.L."/>
            <person name="Grimwood J."/>
            <person name="Hillman B."/>
            <person name="Milgroom M.G."/>
            <person name="Pangilinan J."/>
            <person name="Smith M."/>
            <person name="Salamov A."/>
            <person name="Schmutz J."/>
            <person name="Yadav J."/>
            <person name="Grigoriev I.V."/>
            <person name="Nuss D."/>
        </authorList>
    </citation>
    <scope>NUCLEOTIDE SEQUENCE</scope>
    <source>
        <strain evidence="2">EP155</strain>
    </source>
</reference>
<dbReference type="GeneID" id="63832770"/>
<feature type="compositionally biased region" description="Low complexity" evidence="1">
    <location>
        <begin position="98"/>
        <end position="110"/>
    </location>
</feature>
<dbReference type="AlphaFoldDB" id="A0A9P4XZA5"/>
<feature type="compositionally biased region" description="Low complexity" evidence="1">
    <location>
        <begin position="131"/>
        <end position="149"/>
    </location>
</feature>
<dbReference type="InterPro" id="IPR013240">
    <property type="entry name" value="DNA-dir_RNA_pol1_su_RPA34"/>
</dbReference>
<dbReference type="EMBL" id="MU032349">
    <property type="protein sequence ID" value="KAF3763661.1"/>
    <property type="molecule type" value="Genomic_DNA"/>
</dbReference>
<dbReference type="Gene3D" id="6.20.250.70">
    <property type="match status" value="1"/>
</dbReference>
<dbReference type="InterPro" id="IPR053263">
    <property type="entry name" value="Euk_RPA34_RNAP_subunit"/>
</dbReference>